<feature type="signal peptide" evidence="1">
    <location>
        <begin position="1"/>
        <end position="18"/>
    </location>
</feature>
<protein>
    <recommendedName>
        <fullName evidence="4">Ependymin-related protein</fullName>
    </recommendedName>
</protein>
<comment type="caution">
    <text evidence="2">The sequence shown here is derived from an EMBL/GenBank/DDBJ whole genome shotgun (WGS) entry which is preliminary data.</text>
</comment>
<evidence type="ECO:0000256" key="1">
    <source>
        <dbReference type="SAM" id="SignalP"/>
    </source>
</evidence>
<dbReference type="InterPro" id="IPR001299">
    <property type="entry name" value="Ependymin"/>
</dbReference>
<reference evidence="2 3" key="1">
    <citation type="submission" date="2024-01" db="EMBL/GenBank/DDBJ databases">
        <title>The genome of the rayed Mediterranean limpet Patella caerulea (Linnaeus, 1758).</title>
        <authorList>
            <person name="Anh-Thu Weber A."/>
            <person name="Halstead-Nussloch G."/>
        </authorList>
    </citation>
    <scope>NUCLEOTIDE SEQUENCE [LARGE SCALE GENOMIC DNA]</scope>
    <source>
        <strain evidence="2">AATW-2023a</strain>
        <tissue evidence="2">Whole specimen</tissue>
    </source>
</reference>
<name>A0AAN8J5T0_PATCE</name>
<dbReference type="Proteomes" id="UP001347796">
    <property type="component" value="Unassembled WGS sequence"/>
</dbReference>
<dbReference type="EMBL" id="JAZGQO010000014">
    <property type="protein sequence ID" value="KAK6170581.1"/>
    <property type="molecule type" value="Genomic_DNA"/>
</dbReference>
<keyword evidence="3" id="KW-1185">Reference proteome</keyword>
<proteinExistence type="predicted"/>
<evidence type="ECO:0000313" key="3">
    <source>
        <dbReference type="Proteomes" id="UP001347796"/>
    </source>
</evidence>
<sequence>MLVFKLSCVLAAVLSVYSVNTPCCTDREWSADMGLTGSSFRSGFFTPLEGHSTMFYDYHGKKLTIKTSLGSTYKNTVLLDYDKKREYFLVNGKCSVYELVIALRKPCIPANATYLRESIYGFGSNTLVADVWEYVEPSNGALTRFSVTRDSCIPLIQAQYNPHPPAQPGTQTDIVYVYSNFNPGIKDRSVFDIPTACVNQTVQKPTVTAGPTF</sequence>
<dbReference type="PANTHER" id="PTHR10697:SF13">
    <property type="entry name" value="RICIN B LECTIN DOMAIN-CONTAINING PROTEIN"/>
    <property type="match status" value="1"/>
</dbReference>
<dbReference type="GO" id="GO:0007160">
    <property type="term" value="P:cell-matrix adhesion"/>
    <property type="evidence" value="ECO:0007669"/>
    <property type="project" value="InterPro"/>
</dbReference>
<dbReference type="AlphaFoldDB" id="A0AAN8J5T0"/>
<gene>
    <name evidence="2" type="ORF">SNE40_018942</name>
</gene>
<evidence type="ECO:0000313" key="2">
    <source>
        <dbReference type="EMBL" id="KAK6170581.1"/>
    </source>
</evidence>
<keyword evidence="1" id="KW-0732">Signal</keyword>
<dbReference type="GO" id="GO:0005576">
    <property type="term" value="C:extracellular region"/>
    <property type="evidence" value="ECO:0007669"/>
    <property type="project" value="InterPro"/>
</dbReference>
<evidence type="ECO:0008006" key="4">
    <source>
        <dbReference type="Google" id="ProtNLM"/>
    </source>
</evidence>
<dbReference type="Pfam" id="PF00811">
    <property type="entry name" value="Ependymin"/>
    <property type="match status" value="1"/>
</dbReference>
<dbReference type="PANTHER" id="PTHR10697">
    <property type="entry name" value="MAMMALIAN EPENDYMIN-RELATED PROTEIN 1"/>
    <property type="match status" value="1"/>
</dbReference>
<feature type="chain" id="PRO_5042989055" description="Ependymin-related protein" evidence="1">
    <location>
        <begin position="19"/>
        <end position="213"/>
    </location>
</feature>
<organism evidence="2 3">
    <name type="scientific">Patella caerulea</name>
    <name type="common">Rayed Mediterranean limpet</name>
    <dbReference type="NCBI Taxonomy" id="87958"/>
    <lineage>
        <taxon>Eukaryota</taxon>
        <taxon>Metazoa</taxon>
        <taxon>Spiralia</taxon>
        <taxon>Lophotrochozoa</taxon>
        <taxon>Mollusca</taxon>
        <taxon>Gastropoda</taxon>
        <taxon>Patellogastropoda</taxon>
        <taxon>Patelloidea</taxon>
        <taxon>Patellidae</taxon>
        <taxon>Patella</taxon>
    </lineage>
</organism>
<dbReference type="GO" id="GO:0005509">
    <property type="term" value="F:calcium ion binding"/>
    <property type="evidence" value="ECO:0007669"/>
    <property type="project" value="InterPro"/>
</dbReference>
<accession>A0AAN8J5T0</accession>
<dbReference type="GO" id="GO:0005764">
    <property type="term" value="C:lysosome"/>
    <property type="evidence" value="ECO:0007669"/>
    <property type="project" value="TreeGrafter"/>
</dbReference>